<evidence type="ECO:0000313" key="1">
    <source>
        <dbReference type="EMBL" id="CAD8194856.1"/>
    </source>
</evidence>
<reference evidence="1" key="1">
    <citation type="submission" date="2021-01" db="EMBL/GenBank/DDBJ databases">
        <authorList>
            <consortium name="Genoscope - CEA"/>
            <person name="William W."/>
        </authorList>
    </citation>
    <scope>NUCLEOTIDE SEQUENCE</scope>
</reference>
<dbReference type="AlphaFoldDB" id="A0A8S1X7L4"/>
<keyword evidence="2" id="KW-1185">Reference proteome</keyword>
<sequence length="104" mass="12761">MTTTIILPCNQKQKNFRNYIKIRFLLELLEQFSQQKVFQLTCKFPEKQNSLTIMLNINVFEISQLLKQFIVQEQRTNLQQQVFEWFRIINWNSNIIFIGKFDYY</sequence>
<gene>
    <name evidence="1" type="ORF">POCTA_138.1.T1070190</name>
</gene>
<name>A0A8S1X7L4_PAROT</name>
<comment type="caution">
    <text evidence="1">The sequence shown here is derived from an EMBL/GenBank/DDBJ whole genome shotgun (WGS) entry which is preliminary data.</text>
</comment>
<dbReference type="EMBL" id="CAJJDP010000107">
    <property type="protein sequence ID" value="CAD8194856.1"/>
    <property type="molecule type" value="Genomic_DNA"/>
</dbReference>
<proteinExistence type="predicted"/>
<organism evidence="1 2">
    <name type="scientific">Paramecium octaurelia</name>
    <dbReference type="NCBI Taxonomy" id="43137"/>
    <lineage>
        <taxon>Eukaryota</taxon>
        <taxon>Sar</taxon>
        <taxon>Alveolata</taxon>
        <taxon>Ciliophora</taxon>
        <taxon>Intramacronucleata</taxon>
        <taxon>Oligohymenophorea</taxon>
        <taxon>Peniculida</taxon>
        <taxon>Parameciidae</taxon>
        <taxon>Paramecium</taxon>
    </lineage>
</organism>
<protein>
    <submittedName>
        <fullName evidence="1">Uncharacterized protein</fullName>
    </submittedName>
</protein>
<accession>A0A8S1X7L4</accession>
<evidence type="ECO:0000313" key="2">
    <source>
        <dbReference type="Proteomes" id="UP000683925"/>
    </source>
</evidence>
<dbReference type="Proteomes" id="UP000683925">
    <property type="component" value="Unassembled WGS sequence"/>
</dbReference>